<name>A0A979FVH7_HYAAZ</name>
<evidence type="ECO:0000313" key="4">
    <source>
        <dbReference type="RefSeq" id="XP_047741260.1"/>
    </source>
</evidence>
<keyword evidence="1" id="KW-1133">Transmembrane helix</keyword>
<reference evidence="4" key="1">
    <citation type="submission" date="2025-08" db="UniProtKB">
        <authorList>
            <consortium name="RefSeq"/>
        </authorList>
    </citation>
    <scope>IDENTIFICATION</scope>
    <source>
        <tissue evidence="4">Whole organism</tissue>
    </source>
</reference>
<dbReference type="RefSeq" id="XP_047741260.1">
    <property type="nucleotide sequence ID" value="XM_047885304.1"/>
</dbReference>
<keyword evidence="1" id="KW-0472">Membrane</keyword>
<evidence type="ECO:0000256" key="1">
    <source>
        <dbReference type="SAM" id="Phobius"/>
    </source>
</evidence>
<dbReference type="KEGG" id="hazt:125179443"/>
<sequence>MRIKILIILTFTLMLGNVHGRDEEDLRLVGARSTITAISITTITTTVPLTCLTAISTSNICRKKRKLLLNKAVKDRAMRDERHSHLDSSANIDVVTHDEGDEALQRTPRLALTLWTTCTSPFTFTSTSTNAALTFAVSFQCTFPGQSFPPACG</sequence>
<feature type="signal peptide" evidence="2">
    <location>
        <begin position="1"/>
        <end position="20"/>
    </location>
</feature>
<evidence type="ECO:0000256" key="2">
    <source>
        <dbReference type="SAM" id="SignalP"/>
    </source>
</evidence>
<proteinExistence type="predicted"/>
<keyword evidence="3" id="KW-1185">Reference proteome</keyword>
<organism evidence="3 4">
    <name type="scientific">Hyalella azteca</name>
    <name type="common">Amphipod</name>
    <dbReference type="NCBI Taxonomy" id="294128"/>
    <lineage>
        <taxon>Eukaryota</taxon>
        <taxon>Metazoa</taxon>
        <taxon>Ecdysozoa</taxon>
        <taxon>Arthropoda</taxon>
        <taxon>Crustacea</taxon>
        <taxon>Multicrustacea</taxon>
        <taxon>Malacostraca</taxon>
        <taxon>Eumalacostraca</taxon>
        <taxon>Peracarida</taxon>
        <taxon>Amphipoda</taxon>
        <taxon>Senticaudata</taxon>
        <taxon>Talitrida</taxon>
        <taxon>Talitroidea</taxon>
        <taxon>Hyalellidae</taxon>
        <taxon>Hyalella</taxon>
    </lineage>
</organism>
<dbReference type="AlphaFoldDB" id="A0A979FVH7"/>
<evidence type="ECO:0000313" key="3">
    <source>
        <dbReference type="Proteomes" id="UP000694843"/>
    </source>
</evidence>
<dbReference type="GeneID" id="125179443"/>
<feature type="chain" id="PRO_5037524931" evidence="2">
    <location>
        <begin position="21"/>
        <end position="153"/>
    </location>
</feature>
<keyword evidence="2" id="KW-0732">Signal</keyword>
<accession>A0A979FVH7</accession>
<protein>
    <submittedName>
        <fullName evidence="4">Uncharacterized protein LOC125179443 isoform X1</fullName>
    </submittedName>
</protein>
<dbReference type="Proteomes" id="UP000694843">
    <property type="component" value="Unplaced"/>
</dbReference>
<keyword evidence="1" id="KW-0812">Transmembrane</keyword>
<gene>
    <name evidence="4" type="primary">LOC125179443</name>
</gene>
<feature type="transmembrane region" description="Helical" evidence="1">
    <location>
        <begin position="36"/>
        <end position="61"/>
    </location>
</feature>